<evidence type="ECO:0000313" key="4">
    <source>
        <dbReference type="Proteomes" id="UP000321570"/>
    </source>
</evidence>
<dbReference type="EMBL" id="CABIJS010000111">
    <property type="protein sequence ID" value="VUZ43768.1"/>
    <property type="molecule type" value="Genomic_DNA"/>
</dbReference>
<accession>A0A564YAH5</accession>
<sequence length="249" mass="27619">MLLLLLVLLFLNDCRAGNRQPTLWCSRVISTPTGPSGQLLFVVGQFGGAYAKLKGSSDYVNMTIDSNQCRINQNLIGQYCENKGDILYINIDKVESFDSITFYGMVTICTAVFVPECKFKAPNEGELDPQFSFPLSKFVGQNNAALAFAIKGNYTDKTQLFYGKGQSCVWENQQLVPPKKKSKQQPALCEQTKLEYKDGLLQFNFTYPYTSNTEVAPFTMRTKSSELTLTVDFSSSGESPEVAGCKSTS</sequence>
<reference evidence="3 4" key="1">
    <citation type="submission" date="2019-07" db="EMBL/GenBank/DDBJ databases">
        <authorList>
            <person name="Jastrzebski P J."/>
            <person name="Paukszto L."/>
            <person name="Jastrzebski P J."/>
        </authorList>
    </citation>
    <scope>NUCLEOTIDE SEQUENCE [LARGE SCALE GENOMIC DNA]</scope>
    <source>
        <strain evidence="3 4">WMS-il1</strain>
    </source>
</reference>
<dbReference type="AlphaFoldDB" id="A0A564YAH5"/>
<protein>
    <recommendedName>
        <fullName evidence="2">DUF5727 domain-containing protein</fullName>
    </recommendedName>
</protein>
<evidence type="ECO:0000259" key="2">
    <source>
        <dbReference type="Pfam" id="PF18997"/>
    </source>
</evidence>
<dbReference type="Proteomes" id="UP000321570">
    <property type="component" value="Unassembled WGS sequence"/>
</dbReference>
<feature type="chain" id="PRO_5022077650" description="DUF5727 domain-containing protein" evidence="1">
    <location>
        <begin position="17"/>
        <end position="249"/>
    </location>
</feature>
<evidence type="ECO:0000313" key="3">
    <source>
        <dbReference type="EMBL" id="VUZ43768.1"/>
    </source>
</evidence>
<dbReference type="InterPro" id="IPR043785">
    <property type="entry name" value="DUF5727"/>
</dbReference>
<organism evidence="3 4">
    <name type="scientific">Hymenolepis diminuta</name>
    <name type="common">Rat tapeworm</name>
    <dbReference type="NCBI Taxonomy" id="6216"/>
    <lineage>
        <taxon>Eukaryota</taxon>
        <taxon>Metazoa</taxon>
        <taxon>Spiralia</taxon>
        <taxon>Lophotrochozoa</taxon>
        <taxon>Platyhelminthes</taxon>
        <taxon>Cestoda</taxon>
        <taxon>Eucestoda</taxon>
        <taxon>Cyclophyllidea</taxon>
        <taxon>Hymenolepididae</taxon>
        <taxon>Hymenolepis</taxon>
    </lineage>
</organism>
<dbReference type="Pfam" id="PF18997">
    <property type="entry name" value="DUF5727"/>
    <property type="match status" value="1"/>
</dbReference>
<keyword evidence="4" id="KW-1185">Reference proteome</keyword>
<name>A0A564YAH5_HYMDI</name>
<gene>
    <name evidence="3" type="ORF">WMSIL1_LOCUS3691</name>
</gene>
<feature type="domain" description="DUF5727" evidence="2">
    <location>
        <begin position="61"/>
        <end position="248"/>
    </location>
</feature>
<evidence type="ECO:0000256" key="1">
    <source>
        <dbReference type="SAM" id="SignalP"/>
    </source>
</evidence>
<feature type="signal peptide" evidence="1">
    <location>
        <begin position="1"/>
        <end position="16"/>
    </location>
</feature>
<proteinExistence type="predicted"/>
<keyword evidence="1" id="KW-0732">Signal</keyword>